<dbReference type="PANTHER" id="PTHR11839:SF18">
    <property type="entry name" value="NUDIX HYDROLASE DOMAIN-CONTAINING PROTEIN"/>
    <property type="match status" value="1"/>
</dbReference>
<dbReference type="GO" id="GO:0080042">
    <property type="term" value="F:ADP-glucose pyrophosphohydrolase activity"/>
    <property type="evidence" value="ECO:0007669"/>
    <property type="project" value="TreeGrafter"/>
</dbReference>
<evidence type="ECO:0000313" key="3">
    <source>
        <dbReference type="EMBL" id="KIW05753.1"/>
    </source>
</evidence>
<gene>
    <name evidence="3" type="ORF">PV09_03609</name>
</gene>
<dbReference type="Gene3D" id="3.90.79.10">
    <property type="entry name" value="Nucleoside Triphosphate Pyrophosphohydrolase"/>
    <property type="match status" value="1"/>
</dbReference>
<dbReference type="SUPFAM" id="SSF55811">
    <property type="entry name" value="Nudix"/>
    <property type="match status" value="1"/>
</dbReference>
<dbReference type="GeneID" id="27311582"/>
<dbReference type="CDD" id="cd03424">
    <property type="entry name" value="NUDIX_ADPRase_Nudt5_UGPPase_Nudt14"/>
    <property type="match status" value="1"/>
</dbReference>
<dbReference type="GO" id="GO:0080041">
    <property type="term" value="F:ADP-ribose pyrophosphohydrolase activity"/>
    <property type="evidence" value="ECO:0007669"/>
    <property type="project" value="TreeGrafter"/>
</dbReference>
<dbReference type="RefSeq" id="XP_016215622.1">
    <property type="nucleotide sequence ID" value="XM_016356829.1"/>
</dbReference>
<dbReference type="InterPro" id="IPR015797">
    <property type="entry name" value="NUDIX_hydrolase-like_dom_sf"/>
</dbReference>
<dbReference type="Proteomes" id="UP000053259">
    <property type="component" value="Unassembled WGS sequence"/>
</dbReference>
<organism evidence="3 4">
    <name type="scientific">Verruconis gallopava</name>
    <dbReference type="NCBI Taxonomy" id="253628"/>
    <lineage>
        <taxon>Eukaryota</taxon>
        <taxon>Fungi</taxon>
        <taxon>Dikarya</taxon>
        <taxon>Ascomycota</taxon>
        <taxon>Pezizomycotina</taxon>
        <taxon>Dothideomycetes</taxon>
        <taxon>Pleosporomycetidae</taxon>
        <taxon>Venturiales</taxon>
        <taxon>Sympoventuriaceae</taxon>
        <taxon>Verruconis</taxon>
    </lineage>
</organism>
<protein>
    <submittedName>
        <fullName evidence="3">Uncharacterized protein</fullName>
    </submittedName>
</protein>
<reference evidence="3 4" key="1">
    <citation type="submission" date="2015-01" db="EMBL/GenBank/DDBJ databases">
        <title>The Genome Sequence of Ochroconis gallopava CBS43764.</title>
        <authorList>
            <consortium name="The Broad Institute Genomics Platform"/>
            <person name="Cuomo C."/>
            <person name="de Hoog S."/>
            <person name="Gorbushina A."/>
            <person name="Stielow B."/>
            <person name="Teixiera M."/>
            <person name="Abouelleil A."/>
            <person name="Chapman S.B."/>
            <person name="Priest M."/>
            <person name="Young S.K."/>
            <person name="Wortman J."/>
            <person name="Nusbaum C."/>
            <person name="Birren B."/>
        </authorList>
    </citation>
    <scope>NUCLEOTIDE SEQUENCE [LARGE SCALE GENOMIC DNA]</scope>
    <source>
        <strain evidence="3 4">CBS 43764</strain>
    </source>
</reference>
<dbReference type="AlphaFoldDB" id="A0A0D2AFK2"/>
<dbReference type="VEuPathDB" id="FungiDB:PV09_03609"/>
<name>A0A0D2AFK2_9PEZI</name>
<evidence type="ECO:0000313" key="4">
    <source>
        <dbReference type="Proteomes" id="UP000053259"/>
    </source>
</evidence>
<dbReference type="HOGENOM" id="CLU_115964_0_0_1"/>
<dbReference type="EMBL" id="KN847537">
    <property type="protein sequence ID" value="KIW05753.1"/>
    <property type="molecule type" value="Genomic_DNA"/>
</dbReference>
<evidence type="ECO:0000256" key="1">
    <source>
        <dbReference type="ARBA" id="ARBA00001946"/>
    </source>
</evidence>
<comment type="cofactor">
    <cofactor evidence="1">
        <name>Mg(2+)</name>
        <dbReference type="ChEBI" id="CHEBI:18420"/>
    </cofactor>
</comment>
<dbReference type="PANTHER" id="PTHR11839">
    <property type="entry name" value="UDP/ADP-SUGAR PYROPHOSPHATASE"/>
    <property type="match status" value="1"/>
</dbReference>
<keyword evidence="2" id="KW-0378">Hydrolase</keyword>
<dbReference type="GO" id="GO:0019693">
    <property type="term" value="P:ribose phosphate metabolic process"/>
    <property type="evidence" value="ECO:0007669"/>
    <property type="project" value="TreeGrafter"/>
</dbReference>
<dbReference type="OrthoDB" id="10249920at2759"/>
<dbReference type="STRING" id="253628.A0A0D2AFK2"/>
<accession>A0A0D2AFK2</accession>
<proteinExistence type="predicted"/>
<dbReference type="GO" id="GO:0006753">
    <property type="term" value="P:nucleoside phosphate metabolic process"/>
    <property type="evidence" value="ECO:0007669"/>
    <property type="project" value="TreeGrafter"/>
</dbReference>
<evidence type="ECO:0000256" key="2">
    <source>
        <dbReference type="ARBA" id="ARBA00022801"/>
    </source>
</evidence>
<keyword evidence="4" id="KW-1185">Reference proteome</keyword>
<sequence length="155" mass="18047">MRFLEIPAGMMDDNDDVVLAAMKEIKEETKFEIHREELIDMTALALGQRKSRDVLQPVMYPSPANLDEHISLLLWEKELDRKEIEDLKGQLTGVKSQDETITLRLFPYEVLWKEGARDAKTLGAWALYEGLNRTGQIQRKLDEIRMGEFQKERAR</sequence>
<dbReference type="InParanoid" id="A0A0D2AFK2"/>